<proteinExistence type="predicted"/>
<organism evidence="2 3">
    <name type="scientific">Cohnella abietis</name>
    <dbReference type="NCBI Taxonomy" id="2507935"/>
    <lineage>
        <taxon>Bacteria</taxon>
        <taxon>Bacillati</taxon>
        <taxon>Bacillota</taxon>
        <taxon>Bacilli</taxon>
        <taxon>Bacillales</taxon>
        <taxon>Paenibacillaceae</taxon>
        <taxon>Cohnella</taxon>
    </lineage>
</organism>
<gene>
    <name evidence="2" type="ORF">KCTCHS21_58710</name>
</gene>
<protein>
    <submittedName>
        <fullName evidence="2">Uncharacterized protein</fullName>
    </submittedName>
</protein>
<evidence type="ECO:0000313" key="3">
    <source>
        <dbReference type="Proteomes" id="UP000289856"/>
    </source>
</evidence>
<keyword evidence="1" id="KW-0732">Signal</keyword>
<keyword evidence="3" id="KW-1185">Reference proteome</keyword>
<feature type="signal peptide" evidence="1">
    <location>
        <begin position="1"/>
        <end position="21"/>
    </location>
</feature>
<dbReference type="EMBL" id="AP019400">
    <property type="protein sequence ID" value="BBI36472.1"/>
    <property type="molecule type" value="Genomic_DNA"/>
</dbReference>
<reference evidence="2 3" key="1">
    <citation type="submission" date="2019-01" db="EMBL/GenBank/DDBJ databases">
        <title>Complete genome sequence of Cohnella hallensis HS21 isolated from Korean fir (Abies koreana) rhizospheric soil.</title>
        <authorList>
            <person name="Jiang L."/>
            <person name="Kang S.W."/>
            <person name="Kim S."/>
            <person name="Jung J."/>
            <person name="Kim C.Y."/>
            <person name="Kim D.H."/>
            <person name="Kim S.W."/>
            <person name="Lee J."/>
        </authorList>
    </citation>
    <scope>NUCLEOTIDE SEQUENCE [LARGE SCALE GENOMIC DNA]</scope>
    <source>
        <strain evidence="2 3">HS21</strain>
    </source>
</reference>
<accession>A0A3T1DEE8</accession>
<evidence type="ECO:0000256" key="1">
    <source>
        <dbReference type="SAM" id="SignalP"/>
    </source>
</evidence>
<name>A0A3T1DEE8_9BACL</name>
<evidence type="ECO:0000313" key="2">
    <source>
        <dbReference type="EMBL" id="BBI36472.1"/>
    </source>
</evidence>
<dbReference type="RefSeq" id="WP_130615980.1">
    <property type="nucleotide sequence ID" value="NZ_AP019400.1"/>
</dbReference>
<dbReference type="AlphaFoldDB" id="A0A3T1DEE8"/>
<dbReference type="Proteomes" id="UP000289856">
    <property type="component" value="Chromosome"/>
</dbReference>
<dbReference type="KEGG" id="cohn:KCTCHS21_58710"/>
<sequence>MKKKLLMLGAALAISAVSAQAVFAAKPDSATENRATLVATDAKLDLSNVKVGKAVAIGKVKGTYKGKTLPSTAKANGAVTIETTESQLDWSKVKEGKAEAIGPVSGNFEGSKTTAAKK</sequence>
<feature type="chain" id="PRO_5039533230" evidence="1">
    <location>
        <begin position="22"/>
        <end position="118"/>
    </location>
</feature>